<dbReference type="EMBL" id="QTSU01000001">
    <property type="protein sequence ID" value="RDZ29032.1"/>
    <property type="molecule type" value="Genomic_DNA"/>
</dbReference>
<evidence type="ECO:0000313" key="2">
    <source>
        <dbReference type="Proteomes" id="UP000264492"/>
    </source>
</evidence>
<organism evidence="1 2">
    <name type="scientific">Lysobacter silvisoli</name>
    <dbReference type="NCBI Taxonomy" id="2293254"/>
    <lineage>
        <taxon>Bacteria</taxon>
        <taxon>Pseudomonadati</taxon>
        <taxon>Pseudomonadota</taxon>
        <taxon>Gammaproteobacteria</taxon>
        <taxon>Lysobacterales</taxon>
        <taxon>Lysobacteraceae</taxon>
        <taxon>Lysobacter</taxon>
    </lineage>
</organism>
<reference evidence="1 2" key="1">
    <citation type="submission" date="2018-08" db="EMBL/GenBank/DDBJ databases">
        <title>Lysobacter sp. zong2l5, whole genome shotgun sequence.</title>
        <authorList>
            <person name="Zhang X."/>
            <person name="Feng G."/>
            <person name="Zhu H."/>
        </authorList>
    </citation>
    <scope>NUCLEOTIDE SEQUENCE [LARGE SCALE GENOMIC DNA]</scope>
    <source>
        <strain evidence="2">zong2l5</strain>
    </source>
</reference>
<keyword evidence="2" id="KW-1185">Reference proteome</keyword>
<dbReference type="RefSeq" id="WP_115858466.1">
    <property type="nucleotide sequence ID" value="NZ_QTSU01000001.1"/>
</dbReference>
<sequence>MTTPADLEHLRDGLKRKLSEADIVAQAHKIKDRVIREEWTQLIGKRHPGDEIWEYAWIAEPRANMSASYSLGWCLLRGDRIVDAYMHSTS</sequence>
<proteinExistence type="predicted"/>
<name>A0A371K594_9GAMM</name>
<gene>
    <name evidence="1" type="ORF">DX914_08010</name>
</gene>
<dbReference type="OrthoDB" id="9924060at2"/>
<dbReference type="AlphaFoldDB" id="A0A371K594"/>
<evidence type="ECO:0000313" key="1">
    <source>
        <dbReference type="EMBL" id="RDZ29032.1"/>
    </source>
</evidence>
<dbReference type="Proteomes" id="UP000264492">
    <property type="component" value="Unassembled WGS sequence"/>
</dbReference>
<protein>
    <submittedName>
        <fullName evidence="1">Uncharacterized protein</fullName>
    </submittedName>
</protein>
<comment type="caution">
    <text evidence="1">The sequence shown here is derived from an EMBL/GenBank/DDBJ whole genome shotgun (WGS) entry which is preliminary data.</text>
</comment>
<accession>A0A371K594</accession>